<evidence type="ECO:0000256" key="8">
    <source>
        <dbReference type="ARBA" id="ARBA00023209"/>
    </source>
</evidence>
<dbReference type="PANTHER" id="PTHR10067:SF6">
    <property type="entry name" value="PHOSPHATIDYLSERINE DECARBOXYLASE PROENZYME, MITOCHONDRIAL"/>
    <property type="match status" value="1"/>
</dbReference>
<reference evidence="14" key="1">
    <citation type="submission" date="2016-10" db="EMBL/GenBank/DDBJ databases">
        <authorList>
            <person name="Varghese N."/>
            <person name="Submissions S."/>
        </authorList>
    </citation>
    <scope>NUCLEOTIDE SEQUENCE [LARGE SCALE GENOMIC DNA]</scope>
    <source>
        <strain evidence="14">CGMCC 1.7715</strain>
    </source>
</reference>
<dbReference type="GO" id="GO:0004609">
    <property type="term" value="F:phosphatidylserine decarboxylase activity"/>
    <property type="evidence" value="ECO:0007669"/>
    <property type="project" value="UniProtKB-UniRule"/>
</dbReference>
<dbReference type="EC" id="4.1.1.65" evidence="12"/>
<dbReference type="GO" id="GO:0005886">
    <property type="term" value="C:plasma membrane"/>
    <property type="evidence" value="ECO:0007669"/>
    <property type="project" value="UniProtKB-SubCell"/>
</dbReference>
<protein>
    <recommendedName>
        <fullName evidence="12">Phosphatidylserine decarboxylase proenzyme</fullName>
        <ecNumber evidence="12">4.1.1.65</ecNumber>
    </recommendedName>
    <component>
        <recommendedName>
            <fullName evidence="12">Phosphatidylserine decarboxylase alpha chain</fullName>
        </recommendedName>
    </component>
    <component>
        <recommendedName>
            <fullName evidence="12">Phosphatidylserine decarboxylase beta chain</fullName>
        </recommendedName>
    </component>
</protein>
<comment type="function">
    <text evidence="12">Catalyzes the formation of phosphatidylethanolamine (PtdEtn) from phosphatidylserine (PtdSer).</text>
</comment>
<evidence type="ECO:0000256" key="7">
    <source>
        <dbReference type="ARBA" id="ARBA00023145"/>
    </source>
</evidence>
<dbReference type="UniPathway" id="UPA00558">
    <property type="reaction ID" value="UER00616"/>
</dbReference>
<name>A0A1I5KJH7_9SPHN</name>
<dbReference type="Pfam" id="PF02666">
    <property type="entry name" value="PS_Dcarbxylase"/>
    <property type="match status" value="1"/>
</dbReference>
<comment type="similarity">
    <text evidence="12">Belongs to the phosphatidylserine decarboxylase family. PSD-B subfamily. Prokaryotic type I sub-subfamily.</text>
</comment>
<dbReference type="AlphaFoldDB" id="A0A1I5KJH7"/>
<dbReference type="HAMAP" id="MF_00662">
    <property type="entry name" value="PS_decarb_PSD_B_type1"/>
    <property type="match status" value="1"/>
</dbReference>
<comment type="pathway">
    <text evidence="12">Phospholipid metabolism; phosphatidylethanolamine biosynthesis; phosphatidylethanolamine from CDP-diacylglycerol: step 2/2.</text>
</comment>
<feature type="active site" description="Charge relay system; for autoendoproteolytic cleavage activity" evidence="12">
    <location>
        <position position="247"/>
    </location>
</feature>
<dbReference type="EMBL" id="FOWZ01000001">
    <property type="protein sequence ID" value="SFO84953.1"/>
    <property type="molecule type" value="Genomic_DNA"/>
</dbReference>
<keyword evidence="14" id="KW-1185">Reference proteome</keyword>
<dbReference type="GO" id="GO:0006646">
    <property type="term" value="P:phosphatidylethanolamine biosynthetic process"/>
    <property type="evidence" value="ECO:0007669"/>
    <property type="project" value="UniProtKB-UniRule"/>
</dbReference>
<feature type="chain" id="PRO_5023274486" description="Phosphatidylserine decarboxylase alpha chain" evidence="12">
    <location>
        <begin position="247"/>
        <end position="286"/>
    </location>
</feature>
<sequence length="286" mass="31032">MASPFIWLQHMLPHHAVSRMAGSLASSEAGAVKNLLIRRFIDAYDVDMSEAARGIDEYRSFNDFFTRELKPGARPLADAGEYILSPADGAISQIGRIEDGKIFQAKGRHFTARQLLGGDEDAARLFEGGTFATVYLSPRDYHRVHMPAAGRLTSATYVPGDLFSVNQVTAENVDGLFARNERLACLFDGPDGCFASVMVGAMIVAGIETVWSGLEETHSPKLKRTDFSGGAHSFEAGDEMGRFILGSTVVLLFEPGRVEWLDGFTPGDSVRMGEALGRRLQPNAGA</sequence>
<keyword evidence="8 12" id="KW-0594">Phospholipid biosynthesis</keyword>
<evidence type="ECO:0000256" key="10">
    <source>
        <dbReference type="ARBA" id="ARBA00023264"/>
    </source>
</evidence>
<keyword evidence="7 12" id="KW-0865">Zymogen</keyword>
<accession>A0A1I5KJH7</accession>
<keyword evidence="3 12" id="KW-0444">Lipid biosynthesis</keyword>
<dbReference type="InterPro" id="IPR033177">
    <property type="entry name" value="PSD-B"/>
</dbReference>
<comment type="PTM">
    <text evidence="12">Is synthesized initially as an inactive proenzyme. Formation of the active enzyme involves a self-maturation process in which the active site pyruvoyl group is generated from an internal serine residue via an autocatalytic post-translational modification. Two non-identical subunits are generated from the proenzyme in this reaction, and the pyruvate is formed at the N-terminus of the alpha chain, which is derived from the carboxyl end of the proenzyme. The autoendoproteolytic cleavage occurs by a canonical serine protease mechanism, in which the side chain hydroxyl group of the serine supplies its oxygen atom to form the C-terminus of the beta chain, while the remainder of the serine residue undergoes an oxidative deamination to produce ammonia and the pyruvoyl prosthetic group on the alpha chain. During this reaction, the Ser that is part of the protease active site of the proenzyme becomes the pyruvoyl prosthetic group, which constitutes an essential element of the active site of the mature decarboxylase.</text>
</comment>
<evidence type="ECO:0000256" key="1">
    <source>
        <dbReference type="ARBA" id="ARBA00005189"/>
    </source>
</evidence>
<organism evidence="13 14">
    <name type="scientific">Qipengyuania nanhaisediminis</name>
    <dbReference type="NCBI Taxonomy" id="604088"/>
    <lineage>
        <taxon>Bacteria</taxon>
        <taxon>Pseudomonadati</taxon>
        <taxon>Pseudomonadota</taxon>
        <taxon>Alphaproteobacteria</taxon>
        <taxon>Sphingomonadales</taxon>
        <taxon>Erythrobacteraceae</taxon>
        <taxon>Qipengyuania</taxon>
    </lineage>
</organism>
<feature type="active site" description="Charge relay system; for autoendoproteolytic cleavage activity" evidence="12">
    <location>
        <position position="88"/>
    </location>
</feature>
<evidence type="ECO:0000313" key="14">
    <source>
        <dbReference type="Proteomes" id="UP000199331"/>
    </source>
</evidence>
<keyword evidence="6 12" id="KW-0472">Membrane</keyword>
<feature type="active site" description="Charge relay system; for autoendoproteolytic cleavage activity" evidence="12">
    <location>
        <position position="145"/>
    </location>
</feature>
<proteinExistence type="inferred from homology"/>
<comment type="catalytic activity">
    <reaction evidence="12">
        <text>a 1,2-diacyl-sn-glycero-3-phospho-L-serine + H(+) = a 1,2-diacyl-sn-glycero-3-phosphoethanolamine + CO2</text>
        <dbReference type="Rhea" id="RHEA:20828"/>
        <dbReference type="ChEBI" id="CHEBI:15378"/>
        <dbReference type="ChEBI" id="CHEBI:16526"/>
        <dbReference type="ChEBI" id="CHEBI:57262"/>
        <dbReference type="ChEBI" id="CHEBI:64612"/>
        <dbReference type="EC" id="4.1.1.65"/>
    </reaction>
</comment>
<feature type="modified residue" description="Pyruvic acid (Ser); by autocatalysis" evidence="12">
    <location>
        <position position="247"/>
    </location>
</feature>
<keyword evidence="2 12" id="KW-1003">Cell membrane</keyword>
<evidence type="ECO:0000256" key="11">
    <source>
        <dbReference type="ARBA" id="ARBA00023317"/>
    </source>
</evidence>
<evidence type="ECO:0000256" key="4">
    <source>
        <dbReference type="ARBA" id="ARBA00022793"/>
    </source>
</evidence>
<dbReference type="NCBIfam" id="TIGR00163">
    <property type="entry name" value="PS_decarb"/>
    <property type="match status" value="1"/>
</dbReference>
<dbReference type="Proteomes" id="UP000199331">
    <property type="component" value="Unassembled WGS sequence"/>
</dbReference>
<keyword evidence="4 12" id="KW-0210">Decarboxylase</keyword>
<evidence type="ECO:0000256" key="6">
    <source>
        <dbReference type="ARBA" id="ARBA00023136"/>
    </source>
</evidence>
<keyword evidence="9 12" id="KW-0456">Lyase</keyword>
<dbReference type="PANTHER" id="PTHR10067">
    <property type="entry name" value="PHOSPHATIDYLSERINE DECARBOXYLASE"/>
    <property type="match status" value="1"/>
</dbReference>
<evidence type="ECO:0000256" key="2">
    <source>
        <dbReference type="ARBA" id="ARBA00022475"/>
    </source>
</evidence>
<evidence type="ECO:0000256" key="9">
    <source>
        <dbReference type="ARBA" id="ARBA00023239"/>
    </source>
</evidence>
<feature type="active site" description="Schiff-base intermediate with substrate; via pyruvic acid; for decarboxylase activity" evidence="12">
    <location>
        <position position="247"/>
    </location>
</feature>
<comment type="pathway">
    <text evidence="1">Lipid metabolism.</text>
</comment>
<gene>
    <name evidence="12" type="primary">psd</name>
    <name evidence="13" type="ORF">SAMN04488060_0272</name>
</gene>
<comment type="subunit">
    <text evidence="12">Heterodimer of a large membrane-associated beta subunit and a small pyruvoyl-containing alpha subunit.</text>
</comment>
<dbReference type="InterPro" id="IPR033178">
    <property type="entry name" value="PSD_type1_pro"/>
</dbReference>
<keyword evidence="5 12" id="KW-0443">Lipid metabolism</keyword>
<comment type="subcellular location">
    <subcellularLocation>
        <location evidence="12">Cell membrane</location>
        <topology evidence="12">Peripheral membrane protein</topology>
    </subcellularLocation>
</comment>
<dbReference type="OrthoDB" id="9802030at2"/>
<dbReference type="STRING" id="604088.SAMN04488060_0272"/>
<keyword evidence="11 12" id="KW-0670">Pyruvate</keyword>
<evidence type="ECO:0000256" key="5">
    <source>
        <dbReference type="ARBA" id="ARBA00023098"/>
    </source>
</evidence>
<comment type="cofactor">
    <cofactor evidence="12">
        <name>pyruvate</name>
        <dbReference type="ChEBI" id="CHEBI:15361"/>
    </cofactor>
    <text evidence="12">Binds 1 pyruvoyl group covalently per subunit.</text>
</comment>
<keyword evidence="10 12" id="KW-1208">Phospholipid metabolism</keyword>
<feature type="chain" id="PRO_5023274487" description="Phosphatidylserine decarboxylase beta chain" evidence="12">
    <location>
        <begin position="1"/>
        <end position="246"/>
    </location>
</feature>
<evidence type="ECO:0000256" key="12">
    <source>
        <dbReference type="HAMAP-Rule" id="MF_00662"/>
    </source>
</evidence>
<dbReference type="RefSeq" id="WP_090476618.1">
    <property type="nucleotide sequence ID" value="NZ_FOWZ01000001.1"/>
</dbReference>
<dbReference type="InterPro" id="IPR003817">
    <property type="entry name" value="PS_Dcarbxylase"/>
</dbReference>
<evidence type="ECO:0000313" key="13">
    <source>
        <dbReference type="EMBL" id="SFO84953.1"/>
    </source>
</evidence>
<feature type="site" description="Cleavage (non-hydrolytic); by autocatalysis" evidence="12">
    <location>
        <begin position="246"/>
        <end position="247"/>
    </location>
</feature>
<evidence type="ECO:0000256" key="3">
    <source>
        <dbReference type="ARBA" id="ARBA00022516"/>
    </source>
</evidence>